<sequence length="108" mass="12541">MSALLFRELNVGIFEYIGLWPYLLPVAFGGIVWAMRRTFASTERVEKLENRLTEMETKYANMPGVEDMQEMRLRMTEIAGDMKVIGQRVQSMTHQIELLLENAVNRSK</sequence>
<name>A0A8S5NVU3_9CAUD</name>
<organism evidence="2">
    <name type="scientific">Myoviridae sp. ctrMq22</name>
    <dbReference type="NCBI Taxonomy" id="2825181"/>
    <lineage>
        <taxon>Viruses</taxon>
        <taxon>Duplodnaviria</taxon>
        <taxon>Heunggongvirae</taxon>
        <taxon>Uroviricota</taxon>
        <taxon>Caudoviricetes</taxon>
    </lineage>
</organism>
<keyword evidence="1" id="KW-0812">Transmembrane</keyword>
<evidence type="ECO:0000256" key="1">
    <source>
        <dbReference type="SAM" id="Phobius"/>
    </source>
</evidence>
<dbReference type="EMBL" id="BK015263">
    <property type="protein sequence ID" value="DAD98484.1"/>
    <property type="molecule type" value="Genomic_DNA"/>
</dbReference>
<keyword evidence="1" id="KW-0472">Membrane</keyword>
<evidence type="ECO:0000313" key="2">
    <source>
        <dbReference type="EMBL" id="DAD98484.1"/>
    </source>
</evidence>
<accession>A0A8S5NVU3</accession>
<feature type="transmembrane region" description="Helical" evidence="1">
    <location>
        <begin position="13"/>
        <end position="34"/>
    </location>
</feature>
<reference evidence="2" key="1">
    <citation type="journal article" date="2021" name="Proc. Natl. Acad. Sci. U.S.A.">
        <title>A Catalog of Tens of Thousands of Viruses from Human Metagenomes Reveals Hidden Associations with Chronic Diseases.</title>
        <authorList>
            <person name="Tisza M.J."/>
            <person name="Buck C.B."/>
        </authorList>
    </citation>
    <scope>NUCLEOTIDE SEQUENCE</scope>
    <source>
        <strain evidence="2">CtrMq22</strain>
    </source>
</reference>
<evidence type="ECO:0008006" key="3">
    <source>
        <dbReference type="Google" id="ProtNLM"/>
    </source>
</evidence>
<dbReference type="Pfam" id="PF10805">
    <property type="entry name" value="DUF2730"/>
    <property type="match status" value="1"/>
</dbReference>
<proteinExistence type="predicted"/>
<dbReference type="InterPro" id="IPR020269">
    <property type="entry name" value="Phage_Mu_Releasin"/>
</dbReference>
<protein>
    <recommendedName>
        <fullName evidence="3">DUF2730 family protein</fullName>
    </recommendedName>
</protein>
<keyword evidence="1" id="KW-1133">Transmembrane helix</keyword>